<keyword evidence="4" id="KW-1185">Reference proteome</keyword>
<dbReference type="InterPro" id="IPR016024">
    <property type="entry name" value="ARM-type_fold"/>
</dbReference>
<dbReference type="PANTHER" id="PTHR33115:SF41">
    <property type="entry name" value="EXPRESSED PROTEIN"/>
    <property type="match status" value="1"/>
</dbReference>
<keyword evidence="2" id="KW-0472">Membrane</keyword>
<dbReference type="EMBL" id="CM017873">
    <property type="protein sequence ID" value="KAG1331788.1"/>
    <property type="molecule type" value="Genomic_DNA"/>
</dbReference>
<accession>A0A8K0MXS0</accession>
<feature type="region of interest" description="Disordered" evidence="1">
    <location>
        <begin position="810"/>
        <end position="832"/>
    </location>
</feature>
<evidence type="ECO:0000256" key="1">
    <source>
        <dbReference type="SAM" id="MobiDB-lite"/>
    </source>
</evidence>
<dbReference type="AlphaFoldDB" id="A0A8K0MXS0"/>
<feature type="compositionally biased region" description="Low complexity" evidence="1">
    <location>
        <begin position="884"/>
        <end position="903"/>
    </location>
</feature>
<dbReference type="OrthoDB" id="662108at2759"/>
<proteinExistence type="predicted"/>
<dbReference type="Proteomes" id="UP000797356">
    <property type="component" value="Chromosome 2"/>
</dbReference>
<protein>
    <recommendedName>
        <fullName evidence="5">ARM repeat superfamily protein</fullName>
    </recommendedName>
</protein>
<evidence type="ECO:0008006" key="5">
    <source>
        <dbReference type="Google" id="ProtNLM"/>
    </source>
</evidence>
<reference evidence="3" key="1">
    <citation type="journal article" date="2017" name="Gigascience">
        <title>The genome draft of coconut (Cocos nucifera).</title>
        <authorList>
            <person name="Xiao Y."/>
            <person name="Xu P."/>
            <person name="Fan H."/>
            <person name="Baudouin L."/>
            <person name="Xia W."/>
            <person name="Bocs S."/>
            <person name="Xu J."/>
            <person name="Li Q."/>
            <person name="Guo A."/>
            <person name="Zhou L."/>
            <person name="Li J."/>
            <person name="Wu Y."/>
            <person name="Ma Z."/>
            <person name="Armero A."/>
            <person name="Issali A.E."/>
            <person name="Liu N."/>
            <person name="Peng M."/>
            <person name="Yang Y."/>
        </authorList>
    </citation>
    <scope>NUCLEOTIDE SEQUENCE</scope>
    <source>
        <tissue evidence="3">Spear leaf of Hainan Tall coconut</tissue>
    </source>
</reference>
<feature type="region of interest" description="Disordered" evidence="1">
    <location>
        <begin position="1"/>
        <end position="23"/>
    </location>
</feature>
<dbReference type="Gene3D" id="1.25.10.10">
    <property type="entry name" value="Leucine-rich Repeat Variant"/>
    <property type="match status" value="1"/>
</dbReference>
<keyword evidence="2" id="KW-1133">Transmembrane helix</keyword>
<feature type="region of interest" description="Disordered" evidence="1">
    <location>
        <begin position="40"/>
        <end position="61"/>
    </location>
</feature>
<comment type="caution">
    <text evidence="3">The sequence shown here is derived from an EMBL/GenBank/DDBJ whole genome shotgun (WGS) entry which is preliminary data.</text>
</comment>
<evidence type="ECO:0000313" key="4">
    <source>
        <dbReference type="Proteomes" id="UP000797356"/>
    </source>
</evidence>
<dbReference type="PANTHER" id="PTHR33115">
    <property type="entry name" value="ARM REPEAT SUPERFAMILY PROTEIN"/>
    <property type="match status" value="1"/>
</dbReference>
<evidence type="ECO:0000313" key="3">
    <source>
        <dbReference type="EMBL" id="KAG1331788.1"/>
    </source>
</evidence>
<dbReference type="InterPro" id="IPR011989">
    <property type="entry name" value="ARM-like"/>
</dbReference>
<feature type="transmembrane region" description="Helical" evidence="2">
    <location>
        <begin position="84"/>
        <end position="104"/>
    </location>
</feature>
<reference evidence="3" key="2">
    <citation type="submission" date="2019-07" db="EMBL/GenBank/DDBJ databases">
        <authorList>
            <person name="Yang Y."/>
            <person name="Bocs S."/>
            <person name="Baudouin L."/>
        </authorList>
    </citation>
    <scope>NUCLEOTIDE SEQUENCE</scope>
    <source>
        <tissue evidence="3">Spear leaf of Hainan Tall coconut</tissue>
    </source>
</reference>
<gene>
    <name evidence="3" type="ORF">COCNU_02G017560</name>
</gene>
<organism evidence="3 4">
    <name type="scientific">Cocos nucifera</name>
    <name type="common">Coconut palm</name>
    <dbReference type="NCBI Taxonomy" id="13894"/>
    <lineage>
        <taxon>Eukaryota</taxon>
        <taxon>Viridiplantae</taxon>
        <taxon>Streptophyta</taxon>
        <taxon>Embryophyta</taxon>
        <taxon>Tracheophyta</taxon>
        <taxon>Spermatophyta</taxon>
        <taxon>Magnoliopsida</taxon>
        <taxon>Liliopsida</taxon>
        <taxon>Arecaceae</taxon>
        <taxon>Arecoideae</taxon>
        <taxon>Cocoseae</taxon>
        <taxon>Attaleinae</taxon>
        <taxon>Cocos</taxon>
    </lineage>
</organism>
<feature type="compositionally biased region" description="Gly residues" evidence="1">
    <location>
        <begin position="873"/>
        <end position="883"/>
    </location>
</feature>
<dbReference type="SUPFAM" id="SSF48371">
    <property type="entry name" value="ARM repeat"/>
    <property type="match status" value="1"/>
</dbReference>
<name>A0A8K0MXS0_COCNU</name>
<feature type="compositionally biased region" description="Low complexity" evidence="1">
    <location>
        <begin position="819"/>
        <end position="832"/>
    </location>
</feature>
<evidence type="ECO:0000256" key="2">
    <source>
        <dbReference type="SAM" id="Phobius"/>
    </source>
</evidence>
<feature type="region of interest" description="Disordered" evidence="1">
    <location>
        <begin position="849"/>
        <end position="903"/>
    </location>
</feature>
<feature type="compositionally biased region" description="Polar residues" evidence="1">
    <location>
        <begin position="43"/>
        <end position="52"/>
    </location>
</feature>
<sequence>MRSKKQKSGEGEPGIQVNITGTSADGGRSNLFYWGSTFFEPQKTPNNPTPSRGNGGDGSTIRAPEKKLTLFALRLAILEKAASGLGTLAFIWATVVLLGGFAVLLETVDFWFVTTILLIEGTRIFSRSHELEWQHQATWTLGDAGRNSFQAIKSSSRFIFQKIKAIFHLPSIIKTDGDRSRRITQSNQTIRESHDQVVQHMVKRTWYIPNVPLIPHAGWIFVLKNVSLILIWLQLLSATACVTLSSMRLIKQDYGEVGGDDQKRHRKAALDIFYGLALAEALMFLLEKAYWNWKISYGKLLQLVSLECELGPSGIISIKRFFYDAYSKCINGSIFDGLKTDLVTYSQELLDSDFFDEQLIGARILQKLVKSNQFASETLRKIGTSTSVIERLVDMLNWKNPTEEEIRSCAAEIVSKLAGRKQNALRVAGIPGAMESISSLLYTGRSSNAKSHDVRENSVIPDQQDYDFPVFNLLGLLILKKLAHDHENCGKIGNARGLLPNIINFTNTCQSLLRNDQAPESQIKAVKRSLQVVKMLVGTTGNTGKMLRREISEIVFTVSNIRDILQYGESHMVLQKLGIGILKSLAMDENARERIGSTGGIVKLLLFIFFRPGFTDDENSVSNEAGEALAMLALESKKNCERILKVQEVMDRLIGVLNDPVLRINASRILRNLCAYSATESSDRLRGVVAAMPTVIRAIMVEKDKLLEVSVGLTAQIWKFMSSTEFAKELERAGIKETDIVQKLIEILNKYNHAEIKVPRIRSSTSAGTEVAQVGGTAGEGSVLSVGRIVVERGHAGRGIAGKIVAAERGGHATGRGGSASERAGSTAGRAGSSIGRASFVVSRDSRVGSTSAAAGRDNRDGSSSVAAAGRIGRVGGGAGGRAGSATTMRGASSSSARVGSTAGRAIVRDGRARFIPPKRTVRAFEISVLDTVCIFID</sequence>
<keyword evidence="2" id="KW-0812">Transmembrane</keyword>